<comment type="caution">
    <text evidence="1">The sequence shown here is derived from an EMBL/GenBank/DDBJ whole genome shotgun (WGS) entry which is preliminary data.</text>
</comment>
<evidence type="ECO:0000313" key="2">
    <source>
        <dbReference type="Proteomes" id="UP000007813"/>
    </source>
</evidence>
<protein>
    <submittedName>
        <fullName evidence="1">Uncharacterized protein</fullName>
    </submittedName>
</protein>
<sequence length="47" mass="5612">MESCLAIRCELERFENQFVTGSNRQLPFSLRVEFLYQQSPTDERTNK</sequence>
<reference evidence="1 2" key="1">
    <citation type="journal article" date="2012" name="J. Bacteriol.">
        <title>Draft Genome Sequence of the Extremely Halophilic Archaeon Halogranum salarium B-1T.</title>
        <authorList>
            <person name="Kim K.K."/>
            <person name="Lee K.C."/>
            <person name="Lee J.S."/>
        </authorList>
    </citation>
    <scope>NUCLEOTIDE SEQUENCE [LARGE SCALE GENOMIC DNA]</scope>
    <source>
        <strain evidence="1 2">B-1</strain>
    </source>
</reference>
<proteinExistence type="predicted"/>
<evidence type="ECO:0000313" key="1">
    <source>
        <dbReference type="EMBL" id="EJN57532.1"/>
    </source>
</evidence>
<dbReference type="Proteomes" id="UP000007813">
    <property type="component" value="Unassembled WGS sequence"/>
</dbReference>
<organism evidence="1 2">
    <name type="scientific">Halogranum salarium B-1</name>
    <dbReference type="NCBI Taxonomy" id="1210908"/>
    <lineage>
        <taxon>Archaea</taxon>
        <taxon>Methanobacteriati</taxon>
        <taxon>Methanobacteriota</taxon>
        <taxon>Stenosarchaea group</taxon>
        <taxon>Halobacteria</taxon>
        <taxon>Halobacteriales</taxon>
        <taxon>Haloferacaceae</taxon>
    </lineage>
</organism>
<dbReference type="EMBL" id="ALJD01000013">
    <property type="protein sequence ID" value="EJN57532.1"/>
    <property type="molecule type" value="Genomic_DNA"/>
</dbReference>
<gene>
    <name evidence="1" type="ORF">HSB1_42200</name>
</gene>
<name>J3ETM2_9EURY</name>
<dbReference type="AlphaFoldDB" id="J3ETM2"/>
<accession>J3ETM2</accession>